<dbReference type="PANTHER" id="PTHR45436">
    <property type="entry name" value="SENSOR HISTIDINE KINASE YKOH"/>
    <property type="match status" value="1"/>
</dbReference>
<dbReference type="InterPro" id="IPR005467">
    <property type="entry name" value="His_kinase_dom"/>
</dbReference>
<evidence type="ECO:0000256" key="5">
    <source>
        <dbReference type="ARBA" id="ARBA00022679"/>
    </source>
</evidence>
<keyword evidence="13" id="KW-1185">Reference proteome</keyword>
<dbReference type="Pfam" id="PF02518">
    <property type="entry name" value="HATPase_c"/>
    <property type="match status" value="1"/>
</dbReference>
<evidence type="ECO:0000313" key="12">
    <source>
        <dbReference type="EMBL" id="TXL68361.1"/>
    </source>
</evidence>
<accession>A0A5C8P3Y5</accession>
<keyword evidence="6" id="KW-0812">Transmembrane</keyword>
<organism evidence="12 13">
    <name type="scientific">Zeimonas arvi</name>
    <dbReference type="NCBI Taxonomy" id="2498847"/>
    <lineage>
        <taxon>Bacteria</taxon>
        <taxon>Pseudomonadati</taxon>
        <taxon>Pseudomonadota</taxon>
        <taxon>Betaproteobacteria</taxon>
        <taxon>Burkholderiales</taxon>
        <taxon>Burkholderiaceae</taxon>
        <taxon>Zeimonas</taxon>
    </lineage>
</organism>
<dbReference type="GO" id="GO:0000155">
    <property type="term" value="F:phosphorelay sensor kinase activity"/>
    <property type="evidence" value="ECO:0007669"/>
    <property type="project" value="InterPro"/>
</dbReference>
<keyword evidence="8" id="KW-1133">Transmembrane helix</keyword>
<evidence type="ECO:0000259" key="11">
    <source>
        <dbReference type="PROSITE" id="PS50885"/>
    </source>
</evidence>
<evidence type="ECO:0000256" key="3">
    <source>
        <dbReference type="ARBA" id="ARBA00012438"/>
    </source>
</evidence>
<dbReference type="SUPFAM" id="SSF47384">
    <property type="entry name" value="Homodimeric domain of signal transducing histidine kinase"/>
    <property type="match status" value="1"/>
</dbReference>
<evidence type="ECO:0000256" key="2">
    <source>
        <dbReference type="ARBA" id="ARBA00004370"/>
    </source>
</evidence>
<comment type="catalytic activity">
    <reaction evidence="1">
        <text>ATP + protein L-histidine = ADP + protein N-phospho-L-histidine.</text>
        <dbReference type="EC" id="2.7.13.3"/>
    </reaction>
</comment>
<dbReference type="AlphaFoldDB" id="A0A5C8P3Y5"/>
<comment type="caution">
    <text evidence="12">The sequence shown here is derived from an EMBL/GenBank/DDBJ whole genome shotgun (WGS) entry which is preliminary data.</text>
</comment>
<evidence type="ECO:0000256" key="6">
    <source>
        <dbReference type="ARBA" id="ARBA00022692"/>
    </source>
</evidence>
<feature type="domain" description="HAMP" evidence="11">
    <location>
        <begin position="189"/>
        <end position="240"/>
    </location>
</feature>
<name>A0A5C8P3Y5_9BURK</name>
<dbReference type="InterPro" id="IPR036890">
    <property type="entry name" value="HATPase_C_sf"/>
</dbReference>
<evidence type="ECO:0000256" key="7">
    <source>
        <dbReference type="ARBA" id="ARBA00022777"/>
    </source>
</evidence>
<dbReference type="Gene3D" id="1.10.287.130">
    <property type="match status" value="1"/>
</dbReference>
<proteinExistence type="predicted"/>
<dbReference type="SUPFAM" id="SSF55874">
    <property type="entry name" value="ATPase domain of HSP90 chaperone/DNA topoisomerase II/histidine kinase"/>
    <property type="match status" value="1"/>
</dbReference>
<evidence type="ECO:0000256" key="1">
    <source>
        <dbReference type="ARBA" id="ARBA00000085"/>
    </source>
</evidence>
<dbReference type="RefSeq" id="WP_147702502.1">
    <property type="nucleotide sequence ID" value="NZ_VDUY01000001.1"/>
</dbReference>
<keyword evidence="8" id="KW-0472">Membrane</keyword>
<keyword evidence="5" id="KW-0808">Transferase</keyword>
<feature type="domain" description="Histidine kinase" evidence="10">
    <location>
        <begin position="248"/>
        <end position="453"/>
    </location>
</feature>
<comment type="subcellular location">
    <subcellularLocation>
        <location evidence="2">Membrane</location>
    </subcellularLocation>
</comment>
<keyword evidence="7 12" id="KW-0418">Kinase</keyword>
<dbReference type="InterPro" id="IPR003594">
    <property type="entry name" value="HATPase_dom"/>
</dbReference>
<dbReference type="OrthoDB" id="9809567at2"/>
<gene>
    <name evidence="12" type="ORF">FHP08_01335</name>
</gene>
<reference evidence="12 13" key="1">
    <citation type="submission" date="2019-06" db="EMBL/GenBank/DDBJ databases">
        <title>Quisquiliibacterium sp. nov., isolated from a maize field.</title>
        <authorList>
            <person name="Lin S.-Y."/>
            <person name="Tsai C.-F."/>
            <person name="Young C.-C."/>
        </authorList>
    </citation>
    <scope>NUCLEOTIDE SEQUENCE [LARGE SCALE GENOMIC DNA]</scope>
    <source>
        <strain evidence="12 13">CC-CFT501</strain>
    </source>
</reference>
<evidence type="ECO:0000256" key="9">
    <source>
        <dbReference type="ARBA" id="ARBA00023012"/>
    </source>
</evidence>
<dbReference type="PANTHER" id="PTHR45436:SF5">
    <property type="entry name" value="SENSOR HISTIDINE KINASE TRCS"/>
    <property type="match status" value="1"/>
</dbReference>
<keyword evidence="4" id="KW-0597">Phosphoprotein</keyword>
<dbReference type="InterPro" id="IPR003660">
    <property type="entry name" value="HAMP_dom"/>
</dbReference>
<dbReference type="EMBL" id="VDUY01000001">
    <property type="protein sequence ID" value="TXL68361.1"/>
    <property type="molecule type" value="Genomic_DNA"/>
</dbReference>
<evidence type="ECO:0000313" key="13">
    <source>
        <dbReference type="Proteomes" id="UP000321548"/>
    </source>
</evidence>
<dbReference type="InterPro" id="IPR036097">
    <property type="entry name" value="HisK_dim/P_sf"/>
</dbReference>
<sequence>MNSLRNRLSLWLALVLVAAAALLATGLERYPRDLVEGYVLSRLEHDADLLYARVHDAPDTAAAAEAAQQAAGTVYRLPLSGHYFRVVRGEFSIRSRSLWDEELPPMPARSAASPGVEAPDRVARMSGPAGQALLAIERTYPGDPEPWRIVVAEDVSQVDEAIAAFRRWLLAGVALALALLLWVQRRLIVRGLAPLESAVDACRRLERGEAAPVGGRAPAEVQPMIDAVNRLARHQAQRLSRIRHAAGNLSHALKTPMAVLAQAADEAASRGEAALAATMRAQLDAMRATVERELNRARLAGGGTPGSGFEARAQLQALAAALGRLHAARGVSIEVDAPDARLPVDREDMLELFGNLLDNACKWAGSRVRIALRHEGATETLVFGVEDDGPGVPDALLADIGAAGARADESRPGHGLGLAIVGDIVAQYGGSIEYDRSEALGGLRVSGRLPLGEAIDPAA</sequence>
<dbReference type="InterPro" id="IPR050428">
    <property type="entry name" value="TCS_sensor_his_kinase"/>
</dbReference>
<protein>
    <recommendedName>
        <fullName evidence="3">histidine kinase</fullName>
        <ecNumber evidence="3">2.7.13.3</ecNumber>
    </recommendedName>
</protein>
<dbReference type="SMART" id="SM00387">
    <property type="entry name" value="HATPase_c"/>
    <property type="match status" value="1"/>
</dbReference>
<evidence type="ECO:0000256" key="8">
    <source>
        <dbReference type="ARBA" id="ARBA00022989"/>
    </source>
</evidence>
<dbReference type="PROSITE" id="PS50885">
    <property type="entry name" value="HAMP"/>
    <property type="match status" value="1"/>
</dbReference>
<dbReference type="EC" id="2.7.13.3" evidence="3"/>
<keyword evidence="9" id="KW-0902">Two-component regulatory system</keyword>
<dbReference type="GO" id="GO:0005886">
    <property type="term" value="C:plasma membrane"/>
    <property type="evidence" value="ECO:0007669"/>
    <property type="project" value="TreeGrafter"/>
</dbReference>
<evidence type="ECO:0000259" key="10">
    <source>
        <dbReference type="PROSITE" id="PS50109"/>
    </source>
</evidence>
<evidence type="ECO:0000256" key="4">
    <source>
        <dbReference type="ARBA" id="ARBA00022553"/>
    </source>
</evidence>
<dbReference type="Gene3D" id="3.30.565.10">
    <property type="entry name" value="Histidine kinase-like ATPase, C-terminal domain"/>
    <property type="match status" value="1"/>
</dbReference>
<dbReference type="Proteomes" id="UP000321548">
    <property type="component" value="Unassembled WGS sequence"/>
</dbReference>
<dbReference type="PROSITE" id="PS50109">
    <property type="entry name" value="HIS_KIN"/>
    <property type="match status" value="1"/>
</dbReference>